<dbReference type="GO" id="GO:0071555">
    <property type="term" value="P:cell wall organization"/>
    <property type="evidence" value="ECO:0007669"/>
    <property type="project" value="UniProtKB-KW"/>
</dbReference>
<dbReference type="EMBL" id="BJYF01000013">
    <property type="protein sequence ID" value="GEN60233.1"/>
    <property type="molecule type" value="Genomic_DNA"/>
</dbReference>
<dbReference type="SUPFAM" id="SSF55846">
    <property type="entry name" value="N-acetylmuramoyl-L-alanine amidase-like"/>
    <property type="match status" value="1"/>
</dbReference>
<dbReference type="GO" id="GO:0009254">
    <property type="term" value="P:peptidoglycan turnover"/>
    <property type="evidence" value="ECO:0007669"/>
    <property type="project" value="TreeGrafter"/>
</dbReference>
<gene>
    <name evidence="6" type="ORF">ANI02nite_21170</name>
</gene>
<protein>
    <recommendedName>
        <fullName evidence="2">N-acetylmuramoyl-L-alanine amidase</fullName>
        <ecNumber evidence="2">3.5.1.28</ecNumber>
    </recommendedName>
</protein>
<keyword evidence="4" id="KW-0961">Cell wall biogenesis/degradation</keyword>
<dbReference type="InterPro" id="IPR051206">
    <property type="entry name" value="NAMLAA_amidase_2"/>
</dbReference>
<dbReference type="InterPro" id="IPR036505">
    <property type="entry name" value="Amidase/PGRP_sf"/>
</dbReference>
<dbReference type="RefSeq" id="WP_026397516.1">
    <property type="nucleotide sequence ID" value="NZ_AUBI01000004.1"/>
</dbReference>
<proteinExistence type="predicted"/>
<evidence type="ECO:0000259" key="5">
    <source>
        <dbReference type="Pfam" id="PF01510"/>
    </source>
</evidence>
<comment type="catalytic activity">
    <reaction evidence="1">
        <text>Hydrolyzes the link between N-acetylmuramoyl residues and L-amino acid residues in certain cell-wall glycopeptides.</text>
        <dbReference type="EC" id="3.5.1.28"/>
    </reaction>
</comment>
<evidence type="ECO:0000313" key="7">
    <source>
        <dbReference type="Proteomes" id="UP000321635"/>
    </source>
</evidence>
<reference evidence="6 7" key="1">
    <citation type="submission" date="2019-07" db="EMBL/GenBank/DDBJ databases">
        <title>Whole genome shotgun sequence of Acetobacter nitrogenifigens NBRC 105050.</title>
        <authorList>
            <person name="Hosoyama A."/>
            <person name="Uohara A."/>
            <person name="Ohji S."/>
            <person name="Ichikawa N."/>
        </authorList>
    </citation>
    <scope>NUCLEOTIDE SEQUENCE [LARGE SCALE GENOMIC DNA]</scope>
    <source>
        <strain evidence="6 7">NBRC 105050</strain>
    </source>
</reference>
<evidence type="ECO:0000256" key="4">
    <source>
        <dbReference type="ARBA" id="ARBA00023316"/>
    </source>
</evidence>
<evidence type="ECO:0000313" key="6">
    <source>
        <dbReference type="EMBL" id="GEN60233.1"/>
    </source>
</evidence>
<comment type="caution">
    <text evidence="6">The sequence shown here is derived from an EMBL/GenBank/DDBJ whole genome shotgun (WGS) entry which is preliminary data.</text>
</comment>
<keyword evidence="7" id="KW-1185">Reference proteome</keyword>
<dbReference type="GO" id="GO:0008745">
    <property type="term" value="F:N-acetylmuramoyl-L-alanine amidase activity"/>
    <property type="evidence" value="ECO:0007669"/>
    <property type="project" value="UniProtKB-EC"/>
</dbReference>
<feature type="domain" description="N-acetylmuramoyl-L-alanine amidase" evidence="5">
    <location>
        <begin position="30"/>
        <end position="188"/>
    </location>
</feature>
<evidence type="ECO:0000256" key="1">
    <source>
        <dbReference type="ARBA" id="ARBA00001561"/>
    </source>
</evidence>
<dbReference type="InterPro" id="IPR002502">
    <property type="entry name" value="Amidase_domain"/>
</dbReference>
<dbReference type="AlphaFoldDB" id="A0A511XB81"/>
<dbReference type="Proteomes" id="UP000321635">
    <property type="component" value="Unassembled WGS sequence"/>
</dbReference>
<evidence type="ECO:0000256" key="3">
    <source>
        <dbReference type="ARBA" id="ARBA00022801"/>
    </source>
</evidence>
<sequence>MLTFDADGWCTDKRVTLTRRPNLRHGAMTVIRGIVVHQTGAKTAQSSLNSYLNAGANGAHFLIDKDGTIYQTGSVYWIQWHVGKIRARCLAELRCTPVEVAKLKKMGVSAINKSEMTKSVPDRYPSNQDSIGIELVGGTIGSGNDPLYEAVTKQQNASLSWLVSELQTTFKVPLTEVFRHPQVSYKDPHEAETAKW</sequence>
<evidence type="ECO:0000256" key="2">
    <source>
        <dbReference type="ARBA" id="ARBA00011901"/>
    </source>
</evidence>
<dbReference type="OrthoDB" id="9794842at2"/>
<dbReference type="GO" id="GO:0009253">
    <property type="term" value="P:peptidoglycan catabolic process"/>
    <property type="evidence" value="ECO:0007669"/>
    <property type="project" value="InterPro"/>
</dbReference>
<dbReference type="PANTHER" id="PTHR30417">
    <property type="entry name" value="N-ACETYLMURAMOYL-L-ALANINE AMIDASE AMID"/>
    <property type="match status" value="1"/>
</dbReference>
<dbReference type="Gene3D" id="3.40.80.10">
    <property type="entry name" value="Peptidoglycan recognition protein-like"/>
    <property type="match status" value="1"/>
</dbReference>
<dbReference type="CDD" id="cd06583">
    <property type="entry name" value="PGRP"/>
    <property type="match status" value="1"/>
</dbReference>
<organism evidence="6 7">
    <name type="scientific">Acetobacter nitrogenifigens DSM 23921 = NBRC 105050</name>
    <dbReference type="NCBI Taxonomy" id="1120919"/>
    <lineage>
        <taxon>Bacteria</taxon>
        <taxon>Pseudomonadati</taxon>
        <taxon>Pseudomonadota</taxon>
        <taxon>Alphaproteobacteria</taxon>
        <taxon>Acetobacterales</taxon>
        <taxon>Acetobacteraceae</taxon>
        <taxon>Acetobacter</taxon>
    </lineage>
</organism>
<keyword evidence="3" id="KW-0378">Hydrolase</keyword>
<dbReference type="STRING" id="1120919.GCA_000429165_01468"/>
<dbReference type="Pfam" id="PF01510">
    <property type="entry name" value="Amidase_2"/>
    <property type="match status" value="1"/>
</dbReference>
<dbReference type="PANTHER" id="PTHR30417:SF1">
    <property type="entry name" value="N-ACETYLMURAMOYL-L-ALANINE AMIDASE AMID"/>
    <property type="match status" value="1"/>
</dbReference>
<name>A0A511XB81_9PROT</name>
<accession>A0A511XB81</accession>
<dbReference type="EC" id="3.5.1.28" evidence="2"/>